<evidence type="ECO:0000313" key="1">
    <source>
        <dbReference type="EMBL" id="RHL32232.1"/>
    </source>
</evidence>
<dbReference type="Proteomes" id="UP000283672">
    <property type="component" value="Unassembled WGS sequence"/>
</dbReference>
<reference evidence="1 2" key="1">
    <citation type="submission" date="2018-08" db="EMBL/GenBank/DDBJ databases">
        <title>A genome reference for cultivated species of the human gut microbiota.</title>
        <authorList>
            <person name="Zou Y."/>
            <person name="Xue W."/>
            <person name="Luo G."/>
        </authorList>
    </citation>
    <scope>NUCLEOTIDE SEQUENCE [LARGE SCALE GENOMIC DNA]</scope>
    <source>
        <strain evidence="1 2">AF38-11</strain>
    </source>
</reference>
<comment type="caution">
    <text evidence="1">The sequence shown here is derived from an EMBL/GenBank/DDBJ whole genome shotgun (WGS) entry which is preliminary data.</text>
</comment>
<accession>A0AA92V7U3</accession>
<sequence>RLQAPKAFPSIAGAKIRINLVSAKFRHVIRSDFQQTYNLKVGSKYKLYVSCGASLCFRDIEAAFCFINQHITK</sequence>
<dbReference type="RefSeq" id="WP_220452227.1">
    <property type="nucleotide sequence ID" value="NZ_QROP01000101.1"/>
</dbReference>
<feature type="non-terminal residue" evidence="1">
    <location>
        <position position="1"/>
    </location>
</feature>
<name>A0AA92V7U3_9BACT</name>
<protein>
    <submittedName>
        <fullName evidence="1">Uncharacterized protein</fullName>
    </submittedName>
</protein>
<dbReference type="AlphaFoldDB" id="A0AA92V7U3"/>
<organism evidence="1 2">
    <name type="scientific">Segatella copri</name>
    <dbReference type="NCBI Taxonomy" id="165179"/>
    <lineage>
        <taxon>Bacteria</taxon>
        <taxon>Pseudomonadati</taxon>
        <taxon>Bacteroidota</taxon>
        <taxon>Bacteroidia</taxon>
        <taxon>Bacteroidales</taxon>
        <taxon>Prevotellaceae</taxon>
        <taxon>Segatella</taxon>
    </lineage>
</organism>
<evidence type="ECO:0000313" key="2">
    <source>
        <dbReference type="Proteomes" id="UP000283672"/>
    </source>
</evidence>
<dbReference type="EMBL" id="QROP01000101">
    <property type="protein sequence ID" value="RHL32232.1"/>
    <property type="molecule type" value="Genomic_DNA"/>
</dbReference>
<proteinExistence type="predicted"/>
<gene>
    <name evidence="1" type="ORF">DW026_15185</name>
</gene>